<dbReference type="SUPFAM" id="SSF56801">
    <property type="entry name" value="Acetyl-CoA synthetase-like"/>
    <property type="match status" value="1"/>
</dbReference>
<evidence type="ECO:0000256" key="1">
    <source>
        <dbReference type="ARBA" id="ARBA00006432"/>
    </source>
</evidence>
<dbReference type="PANTHER" id="PTHR43272">
    <property type="entry name" value="LONG-CHAIN-FATTY-ACID--COA LIGASE"/>
    <property type="match status" value="1"/>
</dbReference>
<dbReference type="GO" id="GO:0005783">
    <property type="term" value="C:endoplasmic reticulum"/>
    <property type="evidence" value="ECO:0007669"/>
    <property type="project" value="TreeGrafter"/>
</dbReference>
<comment type="similarity">
    <text evidence="1">Belongs to the ATP-dependent AMP-binding enzyme family.</text>
</comment>
<dbReference type="GO" id="GO:0005524">
    <property type="term" value="F:ATP binding"/>
    <property type="evidence" value="ECO:0007669"/>
    <property type="project" value="UniProtKB-KW"/>
</dbReference>
<evidence type="ECO:0000256" key="2">
    <source>
        <dbReference type="ARBA" id="ARBA00022598"/>
    </source>
</evidence>
<organism evidence="5 6">
    <name type="scientific">Psilocybe cf. subviscida</name>
    <dbReference type="NCBI Taxonomy" id="2480587"/>
    <lineage>
        <taxon>Eukaryota</taxon>
        <taxon>Fungi</taxon>
        <taxon>Dikarya</taxon>
        <taxon>Basidiomycota</taxon>
        <taxon>Agaricomycotina</taxon>
        <taxon>Agaricomycetes</taxon>
        <taxon>Agaricomycetidae</taxon>
        <taxon>Agaricales</taxon>
        <taxon>Agaricineae</taxon>
        <taxon>Strophariaceae</taxon>
        <taxon>Psilocybe</taxon>
    </lineage>
</organism>
<reference evidence="5 6" key="1">
    <citation type="journal article" date="2020" name="ISME J.">
        <title>Uncovering the hidden diversity of litter-decomposition mechanisms in mushroom-forming fungi.</title>
        <authorList>
            <person name="Floudas D."/>
            <person name="Bentzer J."/>
            <person name="Ahren D."/>
            <person name="Johansson T."/>
            <person name="Persson P."/>
            <person name="Tunlid A."/>
        </authorList>
    </citation>
    <scope>NUCLEOTIDE SEQUENCE [LARGE SCALE GENOMIC DNA]</scope>
    <source>
        <strain evidence="5 6">CBS 101986</strain>
    </source>
</reference>
<evidence type="ECO:0000256" key="4">
    <source>
        <dbReference type="ARBA" id="ARBA00022840"/>
    </source>
</evidence>
<dbReference type="PANTHER" id="PTHR43272:SF83">
    <property type="entry name" value="ACYL-COA SYNTHETASE LONG-CHAIN, ISOFORM J"/>
    <property type="match status" value="1"/>
</dbReference>
<protein>
    <recommendedName>
        <fullName evidence="7">AMP-dependent synthetase/ligase domain-containing protein</fullName>
    </recommendedName>
</protein>
<evidence type="ECO:0000313" key="6">
    <source>
        <dbReference type="Proteomes" id="UP000567179"/>
    </source>
</evidence>
<sequence length="236" mass="25335">MAKGLVELGIAQEDVVDLFAETSANWKLMSYAYALVSTPIATAYDTLGVVRFVFYDGTPAPAEEEILAKIRKNGSKKVLGTGIGDLEELKLDIMLGVPAVWETVRKPVYAKLAKAPKIAQHAFEAAFRVKKFTSAMSLYTSPSASASTGTSSVASALKWEPDQLTSTVQRGVDALLDETILKQVRGAVGGNVKFAVNGGAAVSGETQEFFAAVGVPLVQDEFFFPSFVVLFVWSWV</sequence>
<dbReference type="GO" id="GO:0005811">
    <property type="term" value="C:lipid droplet"/>
    <property type="evidence" value="ECO:0007669"/>
    <property type="project" value="TreeGrafter"/>
</dbReference>
<dbReference type="GO" id="GO:0035336">
    <property type="term" value="P:long-chain fatty-acyl-CoA metabolic process"/>
    <property type="evidence" value="ECO:0007669"/>
    <property type="project" value="TreeGrafter"/>
</dbReference>
<name>A0A8H5EZF0_9AGAR</name>
<keyword evidence="6" id="KW-1185">Reference proteome</keyword>
<keyword evidence="4" id="KW-0067">ATP-binding</keyword>
<evidence type="ECO:0000313" key="5">
    <source>
        <dbReference type="EMBL" id="KAF5317653.1"/>
    </source>
</evidence>
<dbReference type="GO" id="GO:0005886">
    <property type="term" value="C:plasma membrane"/>
    <property type="evidence" value="ECO:0007669"/>
    <property type="project" value="TreeGrafter"/>
</dbReference>
<dbReference type="Proteomes" id="UP000567179">
    <property type="component" value="Unassembled WGS sequence"/>
</dbReference>
<dbReference type="AlphaFoldDB" id="A0A8H5EZF0"/>
<evidence type="ECO:0008006" key="7">
    <source>
        <dbReference type="Google" id="ProtNLM"/>
    </source>
</evidence>
<keyword evidence="2" id="KW-0436">Ligase</keyword>
<dbReference type="GO" id="GO:0004467">
    <property type="term" value="F:long-chain fatty acid-CoA ligase activity"/>
    <property type="evidence" value="ECO:0007669"/>
    <property type="project" value="TreeGrafter"/>
</dbReference>
<accession>A0A8H5EZF0</accession>
<dbReference type="EMBL" id="JAACJJ010000032">
    <property type="protein sequence ID" value="KAF5317653.1"/>
    <property type="molecule type" value="Genomic_DNA"/>
</dbReference>
<gene>
    <name evidence="5" type="ORF">D9619_012551</name>
</gene>
<comment type="caution">
    <text evidence="5">The sequence shown here is derived from an EMBL/GenBank/DDBJ whole genome shotgun (WGS) entry which is preliminary data.</text>
</comment>
<evidence type="ECO:0000256" key="3">
    <source>
        <dbReference type="ARBA" id="ARBA00022741"/>
    </source>
</evidence>
<proteinExistence type="inferred from homology"/>
<keyword evidence="3" id="KW-0547">Nucleotide-binding</keyword>